<evidence type="ECO:0000313" key="3">
    <source>
        <dbReference type="Proteomes" id="UP000007305"/>
    </source>
</evidence>
<dbReference type="InParanoid" id="A0A804UD75"/>
<evidence type="ECO:0000313" key="2">
    <source>
        <dbReference type="EnsemblPlants" id="Zm00001eb306560_P001"/>
    </source>
</evidence>
<sequence>MRDVGVSTTGCADWRLGKGRWLTGVGLPLLTGAKKDTEPEAKLTAATKISGGRPVESSNKLVNAAPTRCSSQRARQETAGSGNLSEELDKKKQQEWDKETTEGHAVSQHEAGAELDMTMIVQSMKRGKRSARRRRQSSAQLLGFNVRNMAKAGRNDQAIGSKKMKRTRRGTRSLCVHNRGAKEKKCVGGESDASHQSTPANLVKAQDSPADTDAVEHLSVPKSDTSLEPKEPCGIDADEFASNQSGVPVPADGTIMTNIWTDFKESEDAVADGLMATTDVISLYEAKENHTKLDPKIIPGLDLNDGAEKFDTSTAQSALASLLPTVSAPDPCIEFAVKLLKDETPLAAYVPQADEIIGKMVCRQKSTAVGTSKSAQGRKEKKD</sequence>
<feature type="compositionally biased region" description="Polar residues" evidence="1">
    <location>
        <begin position="68"/>
        <end position="84"/>
    </location>
</feature>
<dbReference type="AlphaFoldDB" id="A0A804UD75"/>
<reference evidence="2" key="2">
    <citation type="submission" date="2019-07" db="EMBL/GenBank/DDBJ databases">
        <authorList>
            <person name="Seetharam A."/>
            <person name="Woodhouse M."/>
            <person name="Cannon E."/>
        </authorList>
    </citation>
    <scope>NUCLEOTIDE SEQUENCE [LARGE SCALE GENOMIC DNA]</scope>
    <source>
        <strain evidence="2">cv. B73</strain>
    </source>
</reference>
<dbReference type="Gramene" id="Zm00001eb306560_T001">
    <property type="protein sequence ID" value="Zm00001eb306560_P001"/>
    <property type="gene ID" value="Zm00001eb306560"/>
</dbReference>
<dbReference type="EnsemblPlants" id="Zm00001eb306560_T001">
    <property type="protein sequence ID" value="Zm00001eb306560_P001"/>
    <property type="gene ID" value="Zm00001eb306560"/>
</dbReference>
<reference evidence="3" key="1">
    <citation type="submission" date="2015-12" db="EMBL/GenBank/DDBJ databases">
        <title>Update maize B73 reference genome by single molecule sequencing technologies.</title>
        <authorList>
            <consortium name="Maize Genome Sequencing Project"/>
            <person name="Ware D."/>
        </authorList>
    </citation>
    <scope>NUCLEOTIDE SEQUENCE [LARGE SCALE GENOMIC DNA]</scope>
    <source>
        <strain evidence="3">cv. B73</strain>
    </source>
</reference>
<protein>
    <submittedName>
        <fullName evidence="2">Uncharacterized protein</fullName>
    </submittedName>
</protein>
<feature type="compositionally biased region" description="Basic and acidic residues" evidence="1">
    <location>
        <begin position="87"/>
        <end position="102"/>
    </location>
</feature>
<proteinExistence type="predicted"/>
<dbReference type="Proteomes" id="UP000007305">
    <property type="component" value="Chromosome 7"/>
</dbReference>
<name>A0A804UD75_MAIZE</name>
<keyword evidence="3" id="KW-1185">Reference proteome</keyword>
<accession>A0A804UD75</accession>
<reference evidence="2" key="3">
    <citation type="submission" date="2021-05" db="UniProtKB">
        <authorList>
            <consortium name="EnsemblPlants"/>
        </authorList>
    </citation>
    <scope>IDENTIFICATION</scope>
    <source>
        <strain evidence="2">cv. B73</strain>
    </source>
</reference>
<feature type="region of interest" description="Disordered" evidence="1">
    <location>
        <begin position="45"/>
        <end position="113"/>
    </location>
</feature>
<evidence type="ECO:0000256" key="1">
    <source>
        <dbReference type="SAM" id="MobiDB-lite"/>
    </source>
</evidence>
<organism evidence="2 3">
    <name type="scientific">Zea mays</name>
    <name type="common">Maize</name>
    <dbReference type="NCBI Taxonomy" id="4577"/>
    <lineage>
        <taxon>Eukaryota</taxon>
        <taxon>Viridiplantae</taxon>
        <taxon>Streptophyta</taxon>
        <taxon>Embryophyta</taxon>
        <taxon>Tracheophyta</taxon>
        <taxon>Spermatophyta</taxon>
        <taxon>Magnoliopsida</taxon>
        <taxon>Liliopsida</taxon>
        <taxon>Poales</taxon>
        <taxon>Poaceae</taxon>
        <taxon>PACMAD clade</taxon>
        <taxon>Panicoideae</taxon>
        <taxon>Andropogonodae</taxon>
        <taxon>Andropogoneae</taxon>
        <taxon>Tripsacinae</taxon>
        <taxon>Zea</taxon>
    </lineage>
</organism>
<feature type="region of interest" description="Disordered" evidence="1">
    <location>
        <begin position="184"/>
        <end position="230"/>
    </location>
</feature>